<evidence type="ECO:0000313" key="1">
    <source>
        <dbReference type="EMBL" id="CAE2272031.1"/>
    </source>
</evidence>
<sequence length="115" mass="12684">MFVTDSPREREEVVRIRDGTAAATTTTTSDAYAGAGVIRREVYATSTRGKHTRNAKKNPSDEDFAEAALDWYLLGETDLIVGGGTRFTFDKTAALRTSRPYYDGLRGCLRKTLVS</sequence>
<gene>
    <name evidence="1" type="ORF">OAUR00152_LOCUS32601</name>
</gene>
<protein>
    <submittedName>
        <fullName evidence="1">Uncharacterized protein</fullName>
    </submittedName>
</protein>
<dbReference type="EMBL" id="HBKQ01047249">
    <property type="protein sequence ID" value="CAE2272031.1"/>
    <property type="molecule type" value="Transcribed_RNA"/>
</dbReference>
<organism evidence="1">
    <name type="scientific">Odontella aurita</name>
    <dbReference type="NCBI Taxonomy" id="265563"/>
    <lineage>
        <taxon>Eukaryota</taxon>
        <taxon>Sar</taxon>
        <taxon>Stramenopiles</taxon>
        <taxon>Ochrophyta</taxon>
        <taxon>Bacillariophyta</taxon>
        <taxon>Mediophyceae</taxon>
        <taxon>Biddulphiophycidae</taxon>
        <taxon>Eupodiscales</taxon>
        <taxon>Odontellaceae</taxon>
        <taxon>Odontella</taxon>
    </lineage>
</organism>
<reference evidence="1" key="1">
    <citation type="submission" date="2021-01" db="EMBL/GenBank/DDBJ databases">
        <authorList>
            <person name="Corre E."/>
            <person name="Pelletier E."/>
            <person name="Niang G."/>
            <person name="Scheremetjew M."/>
            <person name="Finn R."/>
            <person name="Kale V."/>
            <person name="Holt S."/>
            <person name="Cochrane G."/>
            <person name="Meng A."/>
            <person name="Brown T."/>
            <person name="Cohen L."/>
        </authorList>
    </citation>
    <scope>NUCLEOTIDE SEQUENCE</scope>
    <source>
        <strain evidence="1">Isolate 1302-5</strain>
    </source>
</reference>
<name>A0A7S4JS04_9STRA</name>
<accession>A0A7S4JS04</accession>
<dbReference type="AlphaFoldDB" id="A0A7S4JS04"/>
<proteinExistence type="predicted"/>